<feature type="region of interest" description="Disordered" evidence="1">
    <location>
        <begin position="118"/>
        <end position="161"/>
    </location>
</feature>
<proteinExistence type="predicted"/>
<sequence>MADEVQPDADSLARKWWSDADDLSLLTQVNNDLPFKHAKSTAKAWDNVAAKLLQAPSFAINGLDGKKASSRFFHLLRVHRKFQETSKYMSGVAQGENGKIVLLDELLQLYKEHTEQRKAERTTATVEASKKEAKASHIREQAMHRGRRRSVEPDDSLTVMR</sequence>
<dbReference type="PANTHER" id="PTHR37558:SF1">
    <property type="entry name" value="HTH CENPB-TYPE DOMAIN-CONTAINING PROTEIN"/>
    <property type="match status" value="1"/>
</dbReference>
<dbReference type="PANTHER" id="PTHR37558">
    <property type="entry name" value="HTH CENPB-TYPE DOMAIN-CONTAINING PROTEIN"/>
    <property type="match status" value="1"/>
</dbReference>
<dbReference type="Proteomes" id="UP000285060">
    <property type="component" value="Unassembled WGS sequence"/>
</dbReference>
<dbReference type="AlphaFoldDB" id="A0A024TV46"/>
<evidence type="ECO:0000256" key="1">
    <source>
        <dbReference type="SAM" id="MobiDB-lite"/>
    </source>
</evidence>
<gene>
    <name evidence="3" type="ORF">DYB32_007149</name>
    <name evidence="2" type="ORF">H310_09411</name>
</gene>
<dbReference type="OrthoDB" id="79236at2759"/>
<protein>
    <recommendedName>
        <fullName evidence="5">MADF domain-containing protein</fullName>
    </recommendedName>
</protein>
<dbReference type="EMBL" id="KI913972">
    <property type="protein sequence ID" value="ETV97486.1"/>
    <property type="molecule type" value="Genomic_DNA"/>
</dbReference>
<evidence type="ECO:0000313" key="2">
    <source>
        <dbReference type="EMBL" id="ETV97486.1"/>
    </source>
</evidence>
<evidence type="ECO:0008006" key="5">
    <source>
        <dbReference type="Google" id="ProtNLM"/>
    </source>
</evidence>
<feature type="compositionally biased region" description="Basic and acidic residues" evidence="1">
    <location>
        <begin position="128"/>
        <end position="143"/>
    </location>
</feature>
<reference evidence="3 4" key="2">
    <citation type="submission" date="2018-08" db="EMBL/GenBank/DDBJ databases">
        <title>Aphanomyces genome sequencing and annotation.</title>
        <authorList>
            <person name="Minardi D."/>
            <person name="Oidtmann B."/>
            <person name="Van Der Giezen M."/>
            <person name="Studholme D.J."/>
        </authorList>
    </citation>
    <scope>NUCLEOTIDE SEQUENCE [LARGE SCALE GENOMIC DNA]</scope>
    <source>
        <strain evidence="3 4">NJM0002</strain>
    </source>
</reference>
<organism evidence="2">
    <name type="scientific">Aphanomyces invadans</name>
    <dbReference type="NCBI Taxonomy" id="157072"/>
    <lineage>
        <taxon>Eukaryota</taxon>
        <taxon>Sar</taxon>
        <taxon>Stramenopiles</taxon>
        <taxon>Oomycota</taxon>
        <taxon>Saprolegniomycetes</taxon>
        <taxon>Saprolegniales</taxon>
        <taxon>Verrucalvaceae</taxon>
        <taxon>Aphanomyces</taxon>
    </lineage>
</organism>
<keyword evidence="4" id="KW-1185">Reference proteome</keyword>
<name>A0A024TV46_9STRA</name>
<evidence type="ECO:0000313" key="3">
    <source>
        <dbReference type="EMBL" id="RHY26949.1"/>
    </source>
</evidence>
<evidence type="ECO:0000313" key="4">
    <source>
        <dbReference type="Proteomes" id="UP000285060"/>
    </source>
</evidence>
<dbReference type="GeneID" id="20086461"/>
<dbReference type="VEuPathDB" id="FungiDB:H310_09411"/>
<dbReference type="RefSeq" id="XP_008873695.1">
    <property type="nucleotide sequence ID" value="XM_008875473.1"/>
</dbReference>
<dbReference type="EMBL" id="QUSY01000873">
    <property type="protein sequence ID" value="RHY26949.1"/>
    <property type="molecule type" value="Genomic_DNA"/>
</dbReference>
<accession>A0A024TV46</accession>
<reference evidence="2" key="1">
    <citation type="submission" date="2013-12" db="EMBL/GenBank/DDBJ databases">
        <title>The Genome Sequence of Aphanomyces invadans NJM9701.</title>
        <authorList>
            <consortium name="The Broad Institute Genomics Platform"/>
            <person name="Russ C."/>
            <person name="Tyler B."/>
            <person name="van West P."/>
            <person name="Dieguez-Uribeondo J."/>
            <person name="Young S.K."/>
            <person name="Zeng Q."/>
            <person name="Gargeya S."/>
            <person name="Fitzgerald M."/>
            <person name="Abouelleil A."/>
            <person name="Alvarado L."/>
            <person name="Chapman S.B."/>
            <person name="Gainer-Dewar J."/>
            <person name="Goldberg J."/>
            <person name="Griggs A."/>
            <person name="Gujja S."/>
            <person name="Hansen M."/>
            <person name="Howarth C."/>
            <person name="Imamovic A."/>
            <person name="Ireland A."/>
            <person name="Larimer J."/>
            <person name="McCowan C."/>
            <person name="Murphy C."/>
            <person name="Pearson M."/>
            <person name="Poon T.W."/>
            <person name="Priest M."/>
            <person name="Roberts A."/>
            <person name="Saif S."/>
            <person name="Shea T."/>
            <person name="Sykes S."/>
            <person name="Wortman J."/>
            <person name="Nusbaum C."/>
            <person name="Birren B."/>
        </authorList>
    </citation>
    <scope>NUCLEOTIDE SEQUENCE [LARGE SCALE GENOMIC DNA]</scope>
    <source>
        <strain evidence="2">NJM9701</strain>
    </source>
</reference>